<feature type="transmembrane region" description="Helical" evidence="8">
    <location>
        <begin position="703"/>
        <end position="724"/>
    </location>
</feature>
<evidence type="ECO:0000259" key="9">
    <source>
        <dbReference type="SMART" id="SM00831"/>
    </source>
</evidence>
<keyword evidence="2 8" id="KW-0812">Transmembrane</keyword>
<dbReference type="SUPFAM" id="SSF81660">
    <property type="entry name" value="Metal cation-transporting ATPase, ATP-binding domain N"/>
    <property type="match status" value="1"/>
</dbReference>
<keyword evidence="4" id="KW-0067">ATP-binding</keyword>
<dbReference type="InterPro" id="IPR059000">
    <property type="entry name" value="ATPase_P-type_domA"/>
</dbReference>
<dbReference type="Pfam" id="PF08282">
    <property type="entry name" value="Hydrolase_3"/>
    <property type="match status" value="1"/>
</dbReference>
<name>J1L3Q6_9EURY</name>
<keyword evidence="5" id="KW-1278">Translocase</keyword>
<dbReference type="PANTHER" id="PTHR43294">
    <property type="entry name" value="SODIUM/POTASSIUM-TRANSPORTING ATPASE SUBUNIT ALPHA"/>
    <property type="match status" value="1"/>
</dbReference>
<dbReference type="Proteomes" id="UP000005095">
    <property type="component" value="Chromosome"/>
</dbReference>
<feature type="transmembrane region" description="Helical" evidence="8">
    <location>
        <begin position="781"/>
        <end position="799"/>
    </location>
</feature>
<keyword evidence="7 8" id="KW-0472">Membrane</keyword>
<dbReference type="Gene3D" id="1.20.1110.10">
    <property type="entry name" value="Calcium-transporting ATPase, transmembrane domain"/>
    <property type="match status" value="1"/>
</dbReference>
<protein>
    <submittedName>
        <fullName evidence="10">ATPase, P-type (Transporting), HAD superfamily, subfamily IC</fullName>
    </submittedName>
</protein>
<dbReference type="Pfam" id="PF00689">
    <property type="entry name" value="Cation_ATPase_C"/>
    <property type="match status" value="1"/>
</dbReference>
<evidence type="ECO:0000313" key="11">
    <source>
        <dbReference type="Proteomes" id="UP000005095"/>
    </source>
</evidence>
<dbReference type="GO" id="GO:0005886">
    <property type="term" value="C:plasma membrane"/>
    <property type="evidence" value="ECO:0007669"/>
    <property type="project" value="TreeGrafter"/>
</dbReference>
<dbReference type="SUPFAM" id="SSF81665">
    <property type="entry name" value="Calcium ATPase, transmembrane domain M"/>
    <property type="match status" value="1"/>
</dbReference>
<dbReference type="SUPFAM" id="SSF56784">
    <property type="entry name" value="HAD-like"/>
    <property type="match status" value="1"/>
</dbReference>
<dbReference type="SFLD" id="SFLDS00003">
    <property type="entry name" value="Haloacid_Dehalogenase"/>
    <property type="match status" value="1"/>
</dbReference>
<dbReference type="PROSITE" id="PS00154">
    <property type="entry name" value="ATPASE_E1_E2"/>
    <property type="match status" value="1"/>
</dbReference>
<dbReference type="InterPro" id="IPR023299">
    <property type="entry name" value="ATPase_P-typ_cyto_dom_N"/>
</dbReference>
<dbReference type="GO" id="GO:0036376">
    <property type="term" value="P:sodium ion export across plasma membrane"/>
    <property type="evidence" value="ECO:0007669"/>
    <property type="project" value="TreeGrafter"/>
</dbReference>
<dbReference type="InterPro" id="IPR036412">
    <property type="entry name" value="HAD-like_sf"/>
</dbReference>
<dbReference type="STRING" id="28892.Metli_1373"/>
<dbReference type="GO" id="GO:1902600">
    <property type="term" value="P:proton transmembrane transport"/>
    <property type="evidence" value="ECO:0007669"/>
    <property type="project" value="TreeGrafter"/>
</dbReference>
<dbReference type="InterPro" id="IPR018303">
    <property type="entry name" value="ATPase_P-typ_P_site"/>
</dbReference>
<dbReference type="OrthoDB" id="8588at2157"/>
<dbReference type="GO" id="GO:0006883">
    <property type="term" value="P:intracellular sodium ion homeostasis"/>
    <property type="evidence" value="ECO:0007669"/>
    <property type="project" value="TreeGrafter"/>
</dbReference>
<dbReference type="SFLD" id="SFLDF00027">
    <property type="entry name" value="p-type_atpase"/>
    <property type="match status" value="1"/>
</dbReference>
<evidence type="ECO:0000256" key="3">
    <source>
        <dbReference type="ARBA" id="ARBA00022741"/>
    </source>
</evidence>
<evidence type="ECO:0000256" key="7">
    <source>
        <dbReference type="ARBA" id="ARBA00023136"/>
    </source>
</evidence>
<feature type="transmembrane region" description="Helical" evidence="8">
    <location>
        <begin position="68"/>
        <end position="84"/>
    </location>
</feature>
<dbReference type="GO" id="GO:0005524">
    <property type="term" value="F:ATP binding"/>
    <property type="evidence" value="ECO:0007669"/>
    <property type="project" value="UniProtKB-KW"/>
</dbReference>
<dbReference type="InterPro" id="IPR006068">
    <property type="entry name" value="ATPase_P-typ_cation-transptr_C"/>
</dbReference>
<dbReference type="EMBL" id="CM001555">
    <property type="protein sequence ID" value="EJG07325.1"/>
    <property type="molecule type" value="Genomic_DNA"/>
</dbReference>
<feature type="transmembrane region" description="Helical" evidence="8">
    <location>
        <begin position="878"/>
        <end position="899"/>
    </location>
</feature>
<dbReference type="GO" id="GO:0030007">
    <property type="term" value="P:intracellular potassium ion homeostasis"/>
    <property type="evidence" value="ECO:0007669"/>
    <property type="project" value="TreeGrafter"/>
</dbReference>
<dbReference type="InterPro" id="IPR023298">
    <property type="entry name" value="ATPase_P-typ_TM_dom_sf"/>
</dbReference>
<dbReference type="InterPro" id="IPR050510">
    <property type="entry name" value="Cation_transp_ATPase_P-type"/>
</dbReference>
<sequence length="916" mass="97985">MTEKTDPPVAVPWHALPIDETYERLSTGSRGLSSEEAARRQKQYGKNVLPAARPPGLAEIVLHQFKSPLIYILLVAGVISVLIGDVKDAGFIMLVVLINAVIGTAQEWKAEQSALQLQILLQVMASLRRDDAWRSLPAEEAVIGDLVLLESGNRVPADIRLLHAANLTVDESLLTGESAAVQKTVGVLREKIPVSDRSNMAYAGSTVVTGRGCGVVTGTGTRTEVGMIARAVSGTESAKPPLLIRMEEFSRKVGILIIAASMVMAAVALSKGTPPVEVFFLAVALVVAAIPEGLPVAITVALSIAASRMARRNVIVRKLAAVESLGSCTTIATDKTGTLTVNQQTVRVLLIPKAEPIEVSGAGYTPEGEILLAGTAALPAPMTAAVRRLARAAVICNEGSLYREDSQWVHHGDAMDVAFLSLAYKAGLEPDRVRNSVLKVAEVPFESEQMYAAVYYREEGDTQVHLAVKGALEAVLPHCTTMTTADGAVPIDAGAVERHLVDLMENGYRVLVVAEGTVSSPPGDDPELEDARPDLSLLGLVGFIDPLRPDVREAVGVAHGAGIDVVMITGDHPRTALTIARELDIARSVEEVMTGQELEGLGDPTLPSYATAIDRIRVFARVSPVQKMEIVDLMVRRGHFVAVTGDGVNDAPALRRANIGVAMGSGTDVAKDTASMIVTDDNFSSIVAGVEEGRFAYDNIRKATYLLISTGLSEVVLFILALLAGLPLPLLAVQLLWLNLVTNGIQGVALSFEAGEEGAMQRRPRDPEEGIFNALMLKETLLSGMTIGIVAFSTFWWLIGTGMEESAARNLLLLLMVLFENFHVFNCRSEYRSLFRVPLRNNTVLVAGVVLMQGLHILSLHVPFMQDLLGLAPVSLEQWFTCLVVAGIVIVVMEAFKWFEFRNGPAGGRGQAGSAA</sequence>
<dbReference type="Gene3D" id="2.70.150.10">
    <property type="entry name" value="Calcium-transporting ATPase, cytoplasmic transduction domain A"/>
    <property type="match status" value="1"/>
</dbReference>
<evidence type="ECO:0000256" key="1">
    <source>
        <dbReference type="ARBA" id="ARBA00004141"/>
    </source>
</evidence>
<gene>
    <name evidence="10" type="ORF">Metli_1373</name>
</gene>
<keyword evidence="6 8" id="KW-1133">Transmembrane helix</keyword>
<evidence type="ECO:0000256" key="2">
    <source>
        <dbReference type="ARBA" id="ARBA00022692"/>
    </source>
</evidence>
<evidence type="ECO:0000313" key="10">
    <source>
        <dbReference type="EMBL" id="EJG07325.1"/>
    </source>
</evidence>
<dbReference type="GO" id="GO:1990573">
    <property type="term" value="P:potassium ion import across plasma membrane"/>
    <property type="evidence" value="ECO:0007669"/>
    <property type="project" value="TreeGrafter"/>
</dbReference>
<organism evidence="10 11">
    <name type="scientific">Methanofollis liminatans DSM 4140</name>
    <dbReference type="NCBI Taxonomy" id="28892"/>
    <lineage>
        <taxon>Archaea</taxon>
        <taxon>Methanobacteriati</taxon>
        <taxon>Methanobacteriota</taxon>
        <taxon>Stenosarchaea group</taxon>
        <taxon>Methanomicrobia</taxon>
        <taxon>Methanomicrobiales</taxon>
        <taxon>Methanomicrobiaceae</taxon>
        <taxon>Methanofollis</taxon>
    </lineage>
</organism>
<dbReference type="Pfam" id="PF00122">
    <property type="entry name" value="E1-E2_ATPase"/>
    <property type="match status" value="1"/>
</dbReference>
<evidence type="ECO:0000256" key="4">
    <source>
        <dbReference type="ARBA" id="ARBA00022840"/>
    </source>
</evidence>
<dbReference type="PANTHER" id="PTHR43294:SF20">
    <property type="entry name" value="P-TYPE ATPASE"/>
    <property type="match status" value="1"/>
</dbReference>
<comment type="subcellular location">
    <subcellularLocation>
        <location evidence="1">Membrane</location>
        <topology evidence="1">Multi-pass membrane protein</topology>
    </subcellularLocation>
</comment>
<dbReference type="AlphaFoldDB" id="J1L3Q6"/>
<dbReference type="NCBIfam" id="TIGR01494">
    <property type="entry name" value="ATPase_P-type"/>
    <property type="match status" value="2"/>
</dbReference>
<dbReference type="InterPro" id="IPR008250">
    <property type="entry name" value="ATPase_P-typ_transduc_dom_A_sf"/>
</dbReference>
<dbReference type="GO" id="GO:0016887">
    <property type="term" value="F:ATP hydrolysis activity"/>
    <property type="evidence" value="ECO:0007669"/>
    <property type="project" value="InterPro"/>
</dbReference>
<dbReference type="InterPro" id="IPR044492">
    <property type="entry name" value="P_typ_ATPase_HD_dom"/>
</dbReference>
<dbReference type="PRINTS" id="PR00119">
    <property type="entry name" value="CATATPASE"/>
</dbReference>
<dbReference type="Gene3D" id="3.40.50.1000">
    <property type="entry name" value="HAD superfamily/HAD-like"/>
    <property type="match status" value="1"/>
</dbReference>
<keyword evidence="11" id="KW-1185">Reference proteome</keyword>
<feature type="transmembrane region" description="Helical" evidence="8">
    <location>
        <begin position="253"/>
        <end position="272"/>
    </location>
</feature>
<dbReference type="PRINTS" id="PR00120">
    <property type="entry name" value="HATPASE"/>
</dbReference>
<dbReference type="GO" id="GO:0005391">
    <property type="term" value="F:P-type sodium:potassium-exchanging transporter activity"/>
    <property type="evidence" value="ECO:0007669"/>
    <property type="project" value="TreeGrafter"/>
</dbReference>
<feature type="transmembrane region" description="Helical" evidence="8">
    <location>
        <begin position="839"/>
        <end position="858"/>
    </location>
</feature>
<evidence type="ECO:0000256" key="6">
    <source>
        <dbReference type="ARBA" id="ARBA00022989"/>
    </source>
</evidence>
<dbReference type="SMART" id="SM00831">
    <property type="entry name" value="Cation_ATPase_N"/>
    <property type="match status" value="1"/>
</dbReference>
<dbReference type="Pfam" id="PF13246">
    <property type="entry name" value="Cation_ATPase"/>
    <property type="match status" value="1"/>
</dbReference>
<keyword evidence="3" id="KW-0547">Nucleotide-binding</keyword>
<dbReference type="SUPFAM" id="SSF81653">
    <property type="entry name" value="Calcium ATPase, transduction domain A"/>
    <property type="match status" value="1"/>
</dbReference>
<dbReference type="PATRIC" id="fig|28892.9.peg.1485"/>
<accession>J1L3Q6</accession>
<dbReference type="InterPro" id="IPR023214">
    <property type="entry name" value="HAD_sf"/>
</dbReference>
<dbReference type="HOGENOM" id="CLU_002360_2_1_2"/>
<evidence type="ECO:0000256" key="5">
    <source>
        <dbReference type="ARBA" id="ARBA00022967"/>
    </source>
</evidence>
<evidence type="ECO:0000256" key="8">
    <source>
        <dbReference type="SAM" id="Phobius"/>
    </source>
</evidence>
<feature type="domain" description="Cation-transporting P-type ATPase N-terminal" evidence="9">
    <location>
        <begin position="12"/>
        <end position="85"/>
    </location>
</feature>
<reference evidence="10 11" key="1">
    <citation type="submission" date="2011-08" db="EMBL/GenBank/DDBJ databases">
        <title>The complete genome of Methanofollis liminatans DSM 4140.</title>
        <authorList>
            <consortium name="US DOE Joint Genome Institute (JGI-PGF)"/>
            <person name="Lucas S."/>
            <person name="Han J."/>
            <person name="Lapidus A."/>
            <person name="Bruce D."/>
            <person name="Goodwin L."/>
            <person name="Pitluck S."/>
            <person name="Peters L."/>
            <person name="Kyrpides N."/>
            <person name="Mavromatis K."/>
            <person name="Ivanova N."/>
            <person name="Mikhailova N."/>
            <person name="Lu M."/>
            <person name="Detter J.C."/>
            <person name="Tapia R."/>
            <person name="Han C."/>
            <person name="Land M."/>
            <person name="Hauser L."/>
            <person name="Markowitz V."/>
            <person name="Cheng J.-F."/>
            <person name="Hugenholtz P."/>
            <person name="Woyke T."/>
            <person name="Wu D."/>
            <person name="Spring S."/>
            <person name="Schuler E."/>
            <person name="Brambilla E."/>
            <person name="Klenk H.-P."/>
            <person name="Eisen J.A."/>
        </authorList>
    </citation>
    <scope>NUCLEOTIDE SEQUENCE [LARGE SCALE GENOMIC DNA]</scope>
    <source>
        <strain evidence="10 11">DSM 4140</strain>
    </source>
</reference>
<dbReference type="InterPro" id="IPR004014">
    <property type="entry name" value="ATPase_P-typ_cation-transptr_N"/>
</dbReference>
<feature type="transmembrane region" description="Helical" evidence="8">
    <location>
        <begin position="278"/>
        <end position="302"/>
    </location>
</feature>
<proteinExistence type="predicted"/>
<dbReference type="Gene3D" id="3.40.1110.10">
    <property type="entry name" value="Calcium-transporting ATPase, cytoplasmic domain N"/>
    <property type="match status" value="1"/>
</dbReference>
<dbReference type="SFLD" id="SFLDG00002">
    <property type="entry name" value="C1.7:_P-type_atpase_like"/>
    <property type="match status" value="1"/>
</dbReference>
<dbReference type="RefSeq" id="WP_004039069.1">
    <property type="nucleotide sequence ID" value="NZ_CM001555.1"/>
</dbReference>
<dbReference type="InterPro" id="IPR001757">
    <property type="entry name" value="P_typ_ATPase"/>
</dbReference>
<dbReference type="Pfam" id="PF00690">
    <property type="entry name" value="Cation_ATPase_N"/>
    <property type="match status" value="1"/>
</dbReference>